<proteinExistence type="predicted"/>
<dbReference type="SMART" id="SM00530">
    <property type="entry name" value="HTH_XRE"/>
    <property type="match status" value="1"/>
</dbReference>
<feature type="domain" description="HTH cro/C1-type" evidence="2">
    <location>
        <begin position="36"/>
        <end position="83"/>
    </location>
</feature>
<gene>
    <name evidence="3" type="ORF">J1902_11705</name>
</gene>
<dbReference type="Proteomes" id="UP000664164">
    <property type="component" value="Unassembled WGS sequence"/>
</dbReference>
<dbReference type="Pfam" id="PF13560">
    <property type="entry name" value="HTH_31"/>
    <property type="match status" value="1"/>
</dbReference>
<protein>
    <submittedName>
        <fullName evidence="3">Helix-turn-helix domain-containing protein</fullName>
    </submittedName>
</protein>
<dbReference type="GO" id="GO:0003677">
    <property type="term" value="F:DNA binding"/>
    <property type="evidence" value="ECO:0007669"/>
    <property type="project" value="InterPro"/>
</dbReference>
<dbReference type="PANTHER" id="PTHR35010:SF2">
    <property type="entry name" value="BLL4672 PROTEIN"/>
    <property type="match status" value="1"/>
</dbReference>
<dbReference type="InterPro" id="IPR010982">
    <property type="entry name" value="Lambda_DNA-bd_dom_sf"/>
</dbReference>
<comment type="caution">
    <text evidence="3">The sequence shown here is derived from an EMBL/GenBank/DDBJ whole genome shotgun (WGS) entry which is preliminary data.</text>
</comment>
<keyword evidence="4" id="KW-1185">Reference proteome</keyword>
<dbReference type="Gene3D" id="3.30.450.180">
    <property type="match status" value="1"/>
</dbReference>
<dbReference type="Gene3D" id="1.10.260.40">
    <property type="entry name" value="lambda repressor-like DNA-binding domains"/>
    <property type="match status" value="1"/>
</dbReference>
<organism evidence="3 4">
    <name type="scientific">Arthrobacter cavernae</name>
    <dbReference type="NCBI Taxonomy" id="2817681"/>
    <lineage>
        <taxon>Bacteria</taxon>
        <taxon>Bacillati</taxon>
        <taxon>Actinomycetota</taxon>
        <taxon>Actinomycetes</taxon>
        <taxon>Micrococcales</taxon>
        <taxon>Micrococcaceae</taxon>
        <taxon>Arthrobacter</taxon>
    </lineage>
</organism>
<dbReference type="EMBL" id="JAFNLL010000026">
    <property type="protein sequence ID" value="MBO1268631.1"/>
    <property type="molecule type" value="Genomic_DNA"/>
</dbReference>
<evidence type="ECO:0000313" key="4">
    <source>
        <dbReference type="Proteomes" id="UP000664164"/>
    </source>
</evidence>
<sequence>MDNRNEIREFLASRRARIGPEQAGLPAYGGNRRVPGLRREEVALLAGVSIDYYIRLERGNLGGVSESVLEALARALQLDEAERSHLMDLARAAGTTTRQRRAPRQQQVRPSVQFTLDAITGAAAFVRNGRLDVLGANKLGEALYSELYSDPQRPVNHARFTFLNPRAKAFYPDWNRAANDTVAILRTESGRDPYDRGLTELIGELSMRSEEFRTRWAAHNVRQHRTGLKHFHHPVVGDVHLMFEALDLAADPGLSLLVYTAEPGSATEEKLRLLGSWAATSGQAVTPERAAQPEQTQPLEKASSADEA</sequence>
<accession>A0A939HIU7</accession>
<dbReference type="AlphaFoldDB" id="A0A939HIU7"/>
<name>A0A939HIU7_9MICC</name>
<evidence type="ECO:0000259" key="2">
    <source>
        <dbReference type="PROSITE" id="PS50943"/>
    </source>
</evidence>
<dbReference type="RefSeq" id="WP_207616428.1">
    <property type="nucleotide sequence ID" value="NZ_JAFNLL010000026.1"/>
</dbReference>
<dbReference type="CDD" id="cd00093">
    <property type="entry name" value="HTH_XRE"/>
    <property type="match status" value="1"/>
</dbReference>
<dbReference type="PROSITE" id="PS50943">
    <property type="entry name" value="HTH_CROC1"/>
    <property type="match status" value="1"/>
</dbReference>
<dbReference type="PANTHER" id="PTHR35010">
    <property type="entry name" value="BLL4672 PROTEIN-RELATED"/>
    <property type="match status" value="1"/>
</dbReference>
<feature type="region of interest" description="Disordered" evidence="1">
    <location>
        <begin position="282"/>
        <end position="308"/>
    </location>
</feature>
<dbReference type="InterPro" id="IPR001387">
    <property type="entry name" value="Cro/C1-type_HTH"/>
</dbReference>
<reference evidence="3" key="1">
    <citation type="submission" date="2021-03" db="EMBL/GenBank/DDBJ databases">
        <title>A new species, PO-11, isolated from a karst cave deposit.</title>
        <authorList>
            <person name="Zhaoxiaoyong W."/>
        </authorList>
    </citation>
    <scope>NUCLEOTIDE SEQUENCE</scope>
    <source>
        <strain evidence="3">PO-11</strain>
    </source>
</reference>
<dbReference type="Pfam" id="PF17765">
    <property type="entry name" value="MLTR_LBD"/>
    <property type="match status" value="1"/>
</dbReference>
<evidence type="ECO:0000313" key="3">
    <source>
        <dbReference type="EMBL" id="MBO1268631.1"/>
    </source>
</evidence>
<dbReference type="SUPFAM" id="SSF47413">
    <property type="entry name" value="lambda repressor-like DNA-binding domains"/>
    <property type="match status" value="1"/>
</dbReference>
<evidence type="ECO:0000256" key="1">
    <source>
        <dbReference type="SAM" id="MobiDB-lite"/>
    </source>
</evidence>
<dbReference type="InterPro" id="IPR041413">
    <property type="entry name" value="MLTR_LBD"/>
</dbReference>